<dbReference type="AlphaFoldDB" id="A0A4Y7IP01"/>
<feature type="domain" description="N-acetyltransferase" evidence="2">
    <location>
        <begin position="21"/>
        <end position="190"/>
    </location>
</feature>
<dbReference type="PROSITE" id="PS51186">
    <property type="entry name" value="GNAT"/>
    <property type="match status" value="1"/>
</dbReference>
<proteinExistence type="predicted"/>
<gene>
    <name evidence="3" type="ORF">C5167_017628</name>
</gene>
<protein>
    <recommendedName>
        <fullName evidence="2">N-acetyltransferase domain-containing protein</fullName>
    </recommendedName>
</protein>
<dbReference type="STRING" id="3469.A0A4Y7IP01"/>
<dbReference type="SUPFAM" id="SSF55729">
    <property type="entry name" value="Acyl-CoA N-acyltransferases (Nat)"/>
    <property type="match status" value="1"/>
</dbReference>
<dbReference type="Gene3D" id="3.40.630.30">
    <property type="match status" value="1"/>
</dbReference>
<feature type="region of interest" description="Disordered" evidence="1">
    <location>
        <begin position="152"/>
        <end position="192"/>
    </location>
</feature>
<dbReference type="InterPro" id="IPR016181">
    <property type="entry name" value="Acyl_CoA_acyltransferase"/>
</dbReference>
<dbReference type="Gramene" id="RZC49208">
    <property type="protein sequence ID" value="RZC49208"/>
    <property type="gene ID" value="C5167_017628"/>
</dbReference>
<dbReference type="Pfam" id="PF13302">
    <property type="entry name" value="Acetyltransf_3"/>
    <property type="match status" value="1"/>
</dbReference>
<keyword evidence="4" id="KW-1185">Reference proteome</keyword>
<dbReference type="EMBL" id="CM010716">
    <property type="protein sequence ID" value="RZC49208.1"/>
    <property type="molecule type" value="Genomic_DNA"/>
</dbReference>
<organism evidence="3 4">
    <name type="scientific">Papaver somniferum</name>
    <name type="common">Opium poppy</name>
    <dbReference type="NCBI Taxonomy" id="3469"/>
    <lineage>
        <taxon>Eukaryota</taxon>
        <taxon>Viridiplantae</taxon>
        <taxon>Streptophyta</taxon>
        <taxon>Embryophyta</taxon>
        <taxon>Tracheophyta</taxon>
        <taxon>Spermatophyta</taxon>
        <taxon>Magnoliopsida</taxon>
        <taxon>Ranunculales</taxon>
        <taxon>Papaveraceae</taxon>
        <taxon>Papaveroideae</taxon>
        <taxon>Papaver</taxon>
    </lineage>
</organism>
<dbReference type="PANTHER" id="PTHR46067">
    <property type="entry name" value="ACYL-COA N-ACYLTRANSFERASES (NAT) SUPERFAMILY PROTEIN"/>
    <property type="match status" value="1"/>
</dbReference>
<dbReference type="GO" id="GO:0016747">
    <property type="term" value="F:acyltransferase activity, transferring groups other than amino-acyl groups"/>
    <property type="evidence" value="ECO:0007669"/>
    <property type="project" value="InterPro"/>
</dbReference>
<dbReference type="PANTHER" id="PTHR46067:SF27">
    <property type="entry name" value="ACYL-COA N-ACYLTRANSFERASES (NAT) SUPERFAMILY PROTEIN"/>
    <property type="match status" value="1"/>
</dbReference>
<name>A0A4Y7IP01_PAPSO</name>
<evidence type="ECO:0000256" key="1">
    <source>
        <dbReference type="SAM" id="MobiDB-lite"/>
    </source>
</evidence>
<dbReference type="CDD" id="cd04301">
    <property type="entry name" value="NAT_SF"/>
    <property type="match status" value="1"/>
</dbReference>
<evidence type="ECO:0000313" key="4">
    <source>
        <dbReference type="Proteomes" id="UP000316621"/>
    </source>
</evidence>
<evidence type="ECO:0000313" key="3">
    <source>
        <dbReference type="EMBL" id="RZC49208.1"/>
    </source>
</evidence>
<accession>A0A4Y7IP01</accession>
<dbReference type="OMA" id="YRVWATC"/>
<sequence length="192" mass="22067">MEANLPYRDKTGSLEIGKQEISLRSLDLSDLDDFMVWMTDDRVADFCTWETCKSKEDALDHIKEKIVPHPWYRVICIQNKPVGAIMFRPMEGEDRCRGEIGFHIGSKHWGKGIATLAVKMSLEIIFKTWPLIERVEGYVDVENIGSQRVLEKAGFQRDGSSESSRVPPPDSTKVPQDQMNLEISMRLHRHHN</sequence>
<evidence type="ECO:0000259" key="2">
    <source>
        <dbReference type="PROSITE" id="PS51186"/>
    </source>
</evidence>
<dbReference type="Proteomes" id="UP000316621">
    <property type="component" value="Chromosome 2"/>
</dbReference>
<reference evidence="3 4" key="1">
    <citation type="journal article" date="2018" name="Science">
        <title>The opium poppy genome and morphinan production.</title>
        <authorList>
            <person name="Guo L."/>
            <person name="Winzer T."/>
            <person name="Yang X."/>
            <person name="Li Y."/>
            <person name="Ning Z."/>
            <person name="He Z."/>
            <person name="Teodor R."/>
            <person name="Lu Y."/>
            <person name="Bowser T.A."/>
            <person name="Graham I.A."/>
            <person name="Ye K."/>
        </authorList>
    </citation>
    <scope>NUCLEOTIDE SEQUENCE [LARGE SCALE GENOMIC DNA]</scope>
    <source>
        <strain evidence="4">cv. HN1</strain>
        <tissue evidence="3">Leaves</tissue>
    </source>
</reference>
<dbReference type="InterPro" id="IPR000182">
    <property type="entry name" value="GNAT_dom"/>
</dbReference>